<keyword evidence="1 3" id="KW-0732">Signal</keyword>
<keyword evidence="2" id="KW-0325">Glycoprotein</keyword>
<evidence type="ECO:0000256" key="2">
    <source>
        <dbReference type="ARBA" id="ARBA00023180"/>
    </source>
</evidence>
<evidence type="ECO:0000313" key="4">
    <source>
        <dbReference type="EMBL" id="CAF0914261.1"/>
    </source>
</evidence>
<sequence length="125" mass="13872">MNKIGLIAFLLFFIYVIDSLDAIRCYSCLQGCPDPFNKANRHVNRTNSASGWCMKLKTSRDHKLMVIRTSALADICKKDKCKSSFHAGTKAIGCCCNTDLCNHSPVIISSLNIWLISIATKFALP</sequence>
<evidence type="ECO:0008006" key="7">
    <source>
        <dbReference type="Google" id="ProtNLM"/>
    </source>
</evidence>
<dbReference type="Pfam" id="PF17064">
    <property type="entry name" value="QVR"/>
    <property type="match status" value="1"/>
</dbReference>
<reference evidence="5" key="1">
    <citation type="submission" date="2021-02" db="EMBL/GenBank/DDBJ databases">
        <authorList>
            <person name="Nowell W R."/>
        </authorList>
    </citation>
    <scope>NUCLEOTIDE SEQUENCE</scope>
</reference>
<dbReference type="InterPro" id="IPR031424">
    <property type="entry name" value="QVR-like"/>
</dbReference>
<evidence type="ECO:0000313" key="5">
    <source>
        <dbReference type="EMBL" id="CAF0946435.1"/>
    </source>
</evidence>
<dbReference type="Proteomes" id="UP000663828">
    <property type="component" value="Unassembled WGS sequence"/>
</dbReference>
<dbReference type="InterPro" id="IPR045860">
    <property type="entry name" value="Snake_toxin-like_sf"/>
</dbReference>
<gene>
    <name evidence="4" type="ORF">EDS130_LOCUS10434</name>
    <name evidence="5" type="ORF">XAT740_LOCUS10414</name>
</gene>
<dbReference type="GO" id="GO:0032222">
    <property type="term" value="P:regulation of synaptic transmission, cholinergic"/>
    <property type="evidence" value="ECO:0007669"/>
    <property type="project" value="InterPro"/>
</dbReference>
<evidence type="ECO:0000256" key="1">
    <source>
        <dbReference type="ARBA" id="ARBA00022729"/>
    </source>
</evidence>
<accession>A0A814CT27</accession>
<name>A0A814CT27_ADIRI</name>
<dbReference type="GO" id="GO:0030431">
    <property type="term" value="P:sleep"/>
    <property type="evidence" value="ECO:0007669"/>
    <property type="project" value="InterPro"/>
</dbReference>
<organism evidence="5 6">
    <name type="scientific">Adineta ricciae</name>
    <name type="common">Rotifer</name>
    <dbReference type="NCBI Taxonomy" id="249248"/>
    <lineage>
        <taxon>Eukaryota</taxon>
        <taxon>Metazoa</taxon>
        <taxon>Spiralia</taxon>
        <taxon>Gnathifera</taxon>
        <taxon>Rotifera</taxon>
        <taxon>Eurotatoria</taxon>
        <taxon>Bdelloidea</taxon>
        <taxon>Adinetida</taxon>
        <taxon>Adinetidae</taxon>
        <taxon>Adineta</taxon>
    </lineage>
</organism>
<dbReference type="PANTHER" id="PTHR33562">
    <property type="entry name" value="ATILLA, ISOFORM B-RELATED-RELATED"/>
    <property type="match status" value="1"/>
</dbReference>
<dbReference type="OrthoDB" id="10539003at2759"/>
<feature type="chain" id="PRO_5036224088" description="Protein quiver" evidence="3">
    <location>
        <begin position="23"/>
        <end position="125"/>
    </location>
</feature>
<dbReference type="InterPro" id="IPR050975">
    <property type="entry name" value="Sleep_regulator"/>
</dbReference>
<dbReference type="EMBL" id="CAJNOJ010000036">
    <property type="protein sequence ID" value="CAF0914261.1"/>
    <property type="molecule type" value="Genomic_DNA"/>
</dbReference>
<keyword evidence="6" id="KW-1185">Reference proteome</keyword>
<dbReference type="EMBL" id="CAJNOR010000554">
    <property type="protein sequence ID" value="CAF0946435.1"/>
    <property type="molecule type" value="Genomic_DNA"/>
</dbReference>
<dbReference type="SUPFAM" id="SSF57302">
    <property type="entry name" value="Snake toxin-like"/>
    <property type="match status" value="1"/>
</dbReference>
<evidence type="ECO:0000256" key="3">
    <source>
        <dbReference type="SAM" id="SignalP"/>
    </source>
</evidence>
<protein>
    <recommendedName>
        <fullName evidence="7">Protein quiver</fullName>
    </recommendedName>
</protein>
<dbReference type="AlphaFoldDB" id="A0A814CT27"/>
<dbReference type="Proteomes" id="UP000663852">
    <property type="component" value="Unassembled WGS sequence"/>
</dbReference>
<comment type="caution">
    <text evidence="5">The sequence shown here is derived from an EMBL/GenBank/DDBJ whole genome shotgun (WGS) entry which is preliminary data.</text>
</comment>
<proteinExistence type="predicted"/>
<feature type="signal peptide" evidence="3">
    <location>
        <begin position="1"/>
        <end position="22"/>
    </location>
</feature>
<evidence type="ECO:0000313" key="6">
    <source>
        <dbReference type="Proteomes" id="UP000663828"/>
    </source>
</evidence>